<evidence type="ECO:0000313" key="4">
    <source>
        <dbReference type="EMBL" id="KAJ8962663.1"/>
    </source>
</evidence>
<feature type="region of interest" description="Disordered" evidence="3">
    <location>
        <begin position="13"/>
        <end position="38"/>
    </location>
</feature>
<dbReference type="InterPro" id="IPR050468">
    <property type="entry name" value="Cuticle_Struct_Prot"/>
</dbReference>
<dbReference type="InterPro" id="IPR031311">
    <property type="entry name" value="CHIT_BIND_RR_consensus"/>
</dbReference>
<organism evidence="4 5">
    <name type="scientific">Aromia moschata</name>
    <dbReference type="NCBI Taxonomy" id="1265417"/>
    <lineage>
        <taxon>Eukaryota</taxon>
        <taxon>Metazoa</taxon>
        <taxon>Ecdysozoa</taxon>
        <taxon>Arthropoda</taxon>
        <taxon>Hexapoda</taxon>
        <taxon>Insecta</taxon>
        <taxon>Pterygota</taxon>
        <taxon>Neoptera</taxon>
        <taxon>Endopterygota</taxon>
        <taxon>Coleoptera</taxon>
        <taxon>Polyphaga</taxon>
        <taxon>Cucujiformia</taxon>
        <taxon>Chrysomeloidea</taxon>
        <taxon>Cerambycidae</taxon>
        <taxon>Cerambycinae</taxon>
        <taxon>Callichromatini</taxon>
        <taxon>Aromia</taxon>
    </lineage>
</organism>
<protein>
    <submittedName>
        <fullName evidence="4">Uncharacterized protein</fullName>
    </submittedName>
</protein>
<sequence length="93" mass="9921">MLKANISFSFETSDGFRHEQRGKSVPQPGTDDEDLEVEGSYSYIGPDGKTYTVQYTAGKNGFEPQGAHLPPSAGIKPLGVDPKCVQTLCGTIG</sequence>
<reference evidence="4" key="1">
    <citation type="journal article" date="2023" name="Insect Mol. Biol.">
        <title>Genome sequencing provides insights into the evolution of gene families encoding plant cell wall-degrading enzymes in longhorned beetles.</title>
        <authorList>
            <person name="Shin N.R."/>
            <person name="Okamura Y."/>
            <person name="Kirsch R."/>
            <person name="Pauchet Y."/>
        </authorList>
    </citation>
    <scope>NUCLEOTIDE SEQUENCE</scope>
    <source>
        <strain evidence="4">AMC_N1</strain>
    </source>
</reference>
<accession>A0AAV8ZET3</accession>
<dbReference type="InterPro" id="IPR000618">
    <property type="entry name" value="Insect_cuticle"/>
</dbReference>
<evidence type="ECO:0000256" key="3">
    <source>
        <dbReference type="SAM" id="MobiDB-lite"/>
    </source>
</evidence>
<dbReference type="AlphaFoldDB" id="A0AAV8ZET3"/>
<dbReference type="PROSITE" id="PS51155">
    <property type="entry name" value="CHIT_BIND_RR_2"/>
    <property type="match status" value="1"/>
</dbReference>
<dbReference type="PROSITE" id="PS00233">
    <property type="entry name" value="CHIT_BIND_RR_1"/>
    <property type="match status" value="1"/>
</dbReference>
<dbReference type="PANTHER" id="PTHR10380">
    <property type="entry name" value="CUTICLE PROTEIN"/>
    <property type="match status" value="1"/>
</dbReference>
<proteinExistence type="predicted"/>
<dbReference type="Proteomes" id="UP001162162">
    <property type="component" value="Unassembled WGS sequence"/>
</dbReference>
<dbReference type="GO" id="GO:0062129">
    <property type="term" value="C:chitin-based extracellular matrix"/>
    <property type="evidence" value="ECO:0007669"/>
    <property type="project" value="TreeGrafter"/>
</dbReference>
<evidence type="ECO:0000313" key="5">
    <source>
        <dbReference type="Proteomes" id="UP001162162"/>
    </source>
</evidence>
<evidence type="ECO:0000256" key="2">
    <source>
        <dbReference type="PROSITE-ProRule" id="PRU00497"/>
    </source>
</evidence>
<dbReference type="GO" id="GO:0008010">
    <property type="term" value="F:structural constituent of chitin-based larval cuticle"/>
    <property type="evidence" value="ECO:0007669"/>
    <property type="project" value="TreeGrafter"/>
</dbReference>
<dbReference type="PRINTS" id="PR00947">
    <property type="entry name" value="CUTICLE"/>
</dbReference>
<keyword evidence="1 2" id="KW-0193">Cuticle</keyword>
<comment type="caution">
    <text evidence="4">The sequence shown here is derived from an EMBL/GenBank/DDBJ whole genome shotgun (WGS) entry which is preliminary data.</text>
</comment>
<evidence type="ECO:0000256" key="1">
    <source>
        <dbReference type="ARBA" id="ARBA00022460"/>
    </source>
</evidence>
<dbReference type="EMBL" id="JAPWTK010000002">
    <property type="protein sequence ID" value="KAJ8962663.1"/>
    <property type="molecule type" value="Genomic_DNA"/>
</dbReference>
<dbReference type="Pfam" id="PF00379">
    <property type="entry name" value="Chitin_bind_4"/>
    <property type="match status" value="1"/>
</dbReference>
<name>A0AAV8ZET3_9CUCU</name>
<dbReference type="PANTHER" id="PTHR10380:SF218">
    <property type="entry name" value="ADULT CUTICLE PROTEIN 65AA-RELATED"/>
    <property type="match status" value="1"/>
</dbReference>
<keyword evidence="5" id="KW-1185">Reference proteome</keyword>
<gene>
    <name evidence="4" type="ORF">NQ318_001057</name>
</gene>